<keyword evidence="3" id="KW-0378">Hydrolase</keyword>
<keyword evidence="4" id="KW-0326">Glycosidase</keyword>
<evidence type="ECO:0000259" key="8">
    <source>
        <dbReference type="Pfam" id="PF13364"/>
    </source>
</evidence>
<protein>
    <recommendedName>
        <fullName evidence="2">alpha-L-rhamnosidase</fullName>
        <ecNumber evidence="2">3.2.1.40</ecNumber>
    </recommendedName>
</protein>
<dbReference type="Gene3D" id="2.60.120.260">
    <property type="entry name" value="Galactose-binding domain-like"/>
    <property type="match status" value="3"/>
</dbReference>
<dbReference type="InterPro" id="IPR035396">
    <property type="entry name" value="Bac_rhamnosid6H"/>
</dbReference>
<name>A0A518BWW1_9BACT</name>
<gene>
    <name evidence="11" type="ORF">Pan265_13060</name>
</gene>
<dbReference type="Gene3D" id="2.60.420.10">
    <property type="entry name" value="Maltose phosphorylase, domain 3"/>
    <property type="match status" value="1"/>
</dbReference>
<accession>A0A518BWW1</accession>
<dbReference type="EC" id="3.2.1.40" evidence="2"/>
<evidence type="ECO:0000259" key="9">
    <source>
        <dbReference type="Pfam" id="PF17389"/>
    </source>
</evidence>
<dbReference type="PANTHER" id="PTHR33307:SF6">
    <property type="entry name" value="ALPHA-RHAMNOSIDASE (EUROFUNG)-RELATED"/>
    <property type="match status" value="1"/>
</dbReference>
<dbReference type="InterPro" id="IPR025300">
    <property type="entry name" value="BetaGal_jelly_roll_dom"/>
</dbReference>
<dbReference type="Pfam" id="PF05592">
    <property type="entry name" value="Bac_rhamnosid"/>
    <property type="match status" value="1"/>
</dbReference>
<dbReference type="InterPro" id="IPR008928">
    <property type="entry name" value="6-hairpin_glycosidase_sf"/>
</dbReference>
<feature type="domain" description="Beta-galactosidase jelly roll" evidence="8">
    <location>
        <begin position="189"/>
        <end position="263"/>
    </location>
</feature>
<evidence type="ECO:0000313" key="11">
    <source>
        <dbReference type="EMBL" id="QDU71456.1"/>
    </source>
</evidence>
<dbReference type="InterPro" id="IPR035398">
    <property type="entry name" value="Bac_rhamnosid_C"/>
</dbReference>
<evidence type="ECO:0000259" key="10">
    <source>
        <dbReference type="Pfam" id="PF17390"/>
    </source>
</evidence>
<dbReference type="Pfam" id="PF25788">
    <property type="entry name" value="Ig_Rha78A_N"/>
    <property type="match status" value="1"/>
</dbReference>
<dbReference type="RefSeq" id="WP_236254778.1">
    <property type="nucleotide sequence ID" value="NZ_CP036280.1"/>
</dbReference>
<proteinExistence type="predicted"/>
<dbReference type="PIRSF" id="PIRSF010631">
    <property type="entry name" value="A-rhamnsds"/>
    <property type="match status" value="1"/>
</dbReference>
<dbReference type="GO" id="GO:0005975">
    <property type="term" value="P:carbohydrate metabolic process"/>
    <property type="evidence" value="ECO:0007669"/>
    <property type="project" value="InterPro"/>
</dbReference>
<dbReference type="InterPro" id="IPR013783">
    <property type="entry name" value="Ig-like_fold"/>
</dbReference>
<evidence type="ECO:0000256" key="1">
    <source>
        <dbReference type="ARBA" id="ARBA00001445"/>
    </source>
</evidence>
<dbReference type="InterPro" id="IPR012341">
    <property type="entry name" value="6hp_glycosidase-like_sf"/>
</dbReference>
<evidence type="ECO:0000256" key="2">
    <source>
        <dbReference type="ARBA" id="ARBA00012652"/>
    </source>
</evidence>
<evidence type="ECO:0000256" key="3">
    <source>
        <dbReference type="ARBA" id="ARBA00022801"/>
    </source>
</evidence>
<feature type="domain" description="Bacterial alpha-L-rhamnosidase N-terminal" evidence="7">
    <location>
        <begin position="352"/>
        <end position="522"/>
    </location>
</feature>
<dbReference type="Proteomes" id="UP000320386">
    <property type="component" value="Chromosome"/>
</dbReference>
<dbReference type="Pfam" id="PF17390">
    <property type="entry name" value="Bac_rhamnosid_C"/>
    <property type="match status" value="1"/>
</dbReference>
<dbReference type="GO" id="GO:0030596">
    <property type="term" value="F:alpha-L-rhamnosidase activity"/>
    <property type="evidence" value="ECO:0007669"/>
    <property type="project" value="UniProtKB-EC"/>
</dbReference>
<sequence precursor="true">MSIPSLLALVSVAMIMTVLTSVASAQADLALTYLRCEYQENPLGLDETSPRLSWQLTSRVRGQAQTAYRVLVACTPEELEQDRGDLWDSGKIVSRQSVGVTYAGKPLASRQKCYWKVMAWDKDDQPSAWSTPAAWSMGLLKTSDWQAEWIGMERASVDADELGDKPFEQAQLAEANWVWHTEGEQLDVPPGVRFFRRQFEWPEGERVTHASICLTADDSLRLWFNGERLGDHFGHTSTRVFEFGALVHAGTNTIAIEVNNGGEAPNPAGLMAVAVVESDSGRRDVMVTDPQWESAASMPEDWQEQETDDELWGEVRIIGPYGMAPWGQATSSARRRIPAVYLRNEVNLDRPVVRATAYVCGLGYYRLHVNGQKVGDHELDPILRDYSKQVPYVTYDVTHALHKGTNAIGAVLGAGRYFAPHTSVPVPTRDFGKPSLLLQIEVEYEDGLRQMILSNPDWRVTDNGPIRNNNDYDGEYYDARRDLGPWAQADYDDESWQAADRMKRPDGQLTSASLMQPMRVTQVIDPVSITEVKDGVYIYDFGQNFVGRCSLKVEGPAGTGVQMRFAEKLYPDGTLDMRNLRAAECTDTYILRGGGPEQYTPSFTYHGFRYVEITGYPGKPTEQTLRGEVIHTDLPITGVFDCSNEVINQVVRNARWGIRGNYLSIPTDCPQRDERHGWLGDRTAEQLGETYLFNNLLLYEKWMGDIRDAQNAEGVVPDVAPNYWEFYSGNVTWPAAFVVIPGTLHQQYGELRSVEQCYPSLVKWIDYLRAQKDDDGTIDRDRYGDWCCPPESEELIHSQQEWRKTPGRLLATSYYYMCLREMARYADLLDRTEEAKAYRAEAEAVRNAFNATLFDEQTGCYGNGSQTSQVLPLAFGMVPDERRERVLDYLTSHIREKTDSHLGTGLIGGQWLMRTLTENGHVDLAYTLATNSDYPSWGYMVERGATTIWELWNGDTANPAMNSSNHVMLLGDLVIWCFEDLAGIRPDPAYPGFEHFELRPHAPEGLTHVNAQHQTPYGDVMSHWQRDAAVFSWEISVPVNTTATIHIPAGLITESDKPLAAASGVVIRKKQEGYVTCTIGSGRYYFQSVADPSQEP</sequence>
<keyword evidence="12" id="KW-1185">Reference proteome</keyword>
<dbReference type="Pfam" id="PF17389">
    <property type="entry name" value="Bac_rhamnosid6H"/>
    <property type="match status" value="1"/>
</dbReference>
<keyword evidence="5" id="KW-0732">Signal</keyword>
<feature type="domain" description="Alpha-L-rhamnosidase C-terminal" evidence="10">
    <location>
        <begin position="983"/>
        <end position="1050"/>
    </location>
</feature>
<dbReference type="PANTHER" id="PTHR33307">
    <property type="entry name" value="ALPHA-RHAMNOSIDASE (EUROFUNG)"/>
    <property type="match status" value="1"/>
</dbReference>
<dbReference type="Pfam" id="PF08531">
    <property type="entry name" value="Bac_rhamnosid_N"/>
    <property type="match status" value="1"/>
</dbReference>
<evidence type="ECO:0000313" key="12">
    <source>
        <dbReference type="Proteomes" id="UP000320386"/>
    </source>
</evidence>
<dbReference type="AlphaFoldDB" id="A0A518BWW1"/>
<dbReference type="SUPFAM" id="SSF49785">
    <property type="entry name" value="Galactose-binding domain-like"/>
    <property type="match status" value="1"/>
</dbReference>
<feature type="signal peptide" evidence="5">
    <location>
        <begin position="1"/>
        <end position="27"/>
    </location>
</feature>
<feature type="domain" description="Alpha-L-rhamnosidase six-hairpin glycosidase" evidence="9">
    <location>
        <begin position="637"/>
        <end position="980"/>
    </location>
</feature>
<organism evidence="11 12">
    <name type="scientific">Mucisphaera calidilacus</name>
    <dbReference type="NCBI Taxonomy" id="2527982"/>
    <lineage>
        <taxon>Bacteria</taxon>
        <taxon>Pseudomonadati</taxon>
        <taxon>Planctomycetota</taxon>
        <taxon>Phycisphaerae</taxon>
        <taxon>Phycisphaerales</taxon>
        <taxon>Phycisphaeraceae</taxon>
        <taxon>Mucisphaera</taxon>
    </lineage>
</organism>
<evidence type="ECO:0000259" key="7">
    <source>
        <dbReference type="Pfam" id="PF08531"/>
    </source>
</evidence>
<dbReference type="InterPro" id="IPR016007">
    <property type="entry name" value="Alpha_rhamnosid"/>
</dbReference>
<reference evidence="11 12" key="1">
    <citation type="submission" date="2019-02" db="EMBL/GenBank/DDBJ databases">
        <title>Deep-cultivation of Planctomycetes and their phenomic and genomic characterization uncovers novel biology.</title>
        <authorList>
            <person name="Wiegand S."/>
            <person name="Jogler M."/>
            <person name="Boedeker C."/>
            <person name="Pinto D."/>
            <person name="Vollmers J."/>
            <person name="Rivas-Marin E."/>
            <person name="Kohn T."/>
            <person name="Peeters S.H."/>
            <person name="Heuer A."/>
            <person name="Rast P."/>
            <person name="Oberbeckmann S."/>
            <person name="Bunk B."/>
            <person name="Jeske O."/>
            <person name="Meyerdierks A."/>
            <person name="Storesund J.E."/>
            <person name="Kallscheuer N."/>
            <person name="Luecker S."/>
            <person name="Lage O.M."/>
            <person name="Pohl T."/>
            <person name="Merkel B.J."/>
            <person name="Hornburger P."/>
            <person name="Mueller R.-W."/>
            <person name="Bruemmer F."/>
            <person name="Labrenz M."/>
            <person name="Spormann A.M."/>
            <person name="Op den Camp H."/>
            <person name="Overmann J."/>
            <person name="Amann R."/>
            <person name="Jetten M.S.M."/>
            <person name="Mascher T."/>
            <person name="Medema M.H."/>
            <person name="Devos D.P."/>
            <person name="Kaster A.-K."/>
            <person name="Ovreas L."/>
            <person name="Rohde M."/>
            <person name="Galperin M.Y."/>
            <person name="Jogler C."/>
        </authorList>
    </citation>
    <scope>NUCLEOTIDE SEQUENCE [LARGE SCALE GENOMIC DNA]</scope>
    <source>
        <strain evidence="11 12">Pan265</strain>
    </source>
</reference>
<dbReference type="InterPro" id="IPR008902">
    <property type="entry name" value="Rhamnosid_concanavalin"/>
</dbReference>
<dbReference type="InterPro" id="IPR013737">
    <property type="entry name" value="Bac_rhamnosid_N"/>
</dbReference>
<dbReference type="Gene3D" id="1.50.10.10">
    <property type="match status" value="1"/>
</dbReference>
<feature type="chain" id="PRO_5022031268" description="alpha-L-rhamnosidase" evidence="5">
    <location>
        <begin position="28"/>
        <end position="1096"/>
    </location>
</feature>
<dbReference type="KEGG" id="mcad:Pan265_13060"/>
<dbReference type="SUPFAM" id="SSF48208">
    <property type="entry name" value="Six-hairpin glycosidases"/>
    <property type="match status" value="1"/>
</dbReference>
<dbReference type="EMBL" id="CP036280">
    <property type="protein sequence ID" value="QDU71456.1"/>
    <property type="molecule type" value="Genomic_DNA"/>
</dbReference>
<evidence type="ECO:0000256" key="4">
    <source>
        <dbReference type="ARBA" id="ARBA00023295"/>
    </source>
</evidence>
<evidence type="ECO:0000259" key="6">
    <source>
        <dbReference type="Pfam" id="PF05592"/>
    </source>
</evidence>
<feature type="domain" description="Alpha-L-rhamnosidase concanavalin-like" evidence="6">
    <location>
        <begin position="531"/>
        <end position="631"/>
    </location>
</feature>
<dbReference type="Gene3D" id="2.60.40.10">
    <property type="entry name" value="Immunoglobulins"/>
    <property type="match status" value="1"/>
</dbReference>
<evidence type="ECO:0000256" key="5">
    <source>
        <dbReference type="SAM" id="SignalP"/>
    </source>
</evidence>
<comment type="catalytic activity">
    <reaction evidence="1">
        <text>Hydrolysis of terminal non-reducing alpha-L-rhamnose residues in alpha-L-rhamnosides.</text>
        <dbReference type="EC" id="3.2.1.40"/>
    </reaction>
</comment>
<dbReference type="InterPro" id="IPR008979">
    <property type="entry name" value="Galactose-bd-like_sf"/>
</dbReference>
<dbReference type="Pfam" id="PF13364">
    <property type="entry name" value="BetaGal_ABD2"/>
    <property type="match status" value="1"/>
</dbReference>